<gene>
    <name evidence="1" type="ORF">ELS01_20580</name>
</gene>
<evidence type="ECO:0000313" key="1">
    <source>
        <dbReference type="EMBL" id="ECA5342782.1"/>
    </source>
</evidence>
<reference evidence="1" key="1">
    <citation type="submission" date="2018-12" db="EMBL/GenBank/DDBJ databases">
        <authorList>
            <person name="Ashton P.M."/>
            <person name="Dallman T."/>
            <person name="Nair S."/>
            <person name="De Pinna E."/>
            <person name="Peters T."/>
            <person name="Grant K."/>
        </authorList>
    </citation>
    <scope>NUCLEOTIDE SEQUENCE</scope>
    <source>
        <strain evidence="1">582921</strain>
    </source>
</reference>
<dbReference type="EMBL" id="AAHUQY010000021">
    <property type="protein sequence ID" value="ECA5342782.1"/>
    <property type="molecule type" value="Genomic_DNA"/>
</dbReference>
<organism evidence="1">
    <name type="scientific">Salmonella typhimurium</name>
    <dbReference type="NCBI Taxonomy" id="90371"/>
    <lineage>
        <taxon>Bacteria</taxon>
        <taxon>Pseudomonadati</taxon>
        <taxon>Pseudomonadota</taxon>
        <taxon>Gammaproteobacteria</taxon>
        <taxon>Enterobacterales</taxon>
        <taxon>Enterobacteriaceae</taxon>
        <taxon>Salmonella</taxon>
    </lineage>
</organism>
<proteinExistence type="predicted"/>
<dbReference type="GeneID" id="39817360"/>
<sequence length="85" mass="10015">MIVSEAIFYSSIISWVLYWWFIGNITKKVGMLVVPLTLTFGCYIYAIHLDDSEQQTNLRWEQIGFITFIIVIMWAGKFVMKRLSE</sequence>
<accession>A0A077W2H7</accession>
<dbReference type="AlphaFoldDB" id="A0A077W2H7"/>
<comment type="caution">
    <text evidence="1">The sequence shown here is derived from an EMBL/GenBank/DDBJ whole genome shotgun (WGS) entry which is preliminary data.</text>
</comment>
<dbReference type="RefSeq" id="WP_000637193.1">
    <property type="nucleotide sequence ID" value="NC_024983.1"/>
</dbReference>
<protein>
    <submittedName>
        <fullName evidence="1">Uncharacterized protein</fullName>
    </submittedName>
</protein>
<name>A0A077W2H7_SALTM</name>